<dbReference type="AlphaFoldDB" id="A0A0J9BG72"/>
<dbReference type="Gene3D" id="3.40.50.300">
    <property type="entry name" value="P-loop containing nucleotide triphosphate hydrolases"/>
    <property type="match status" value="1"/>
</dbReference>
<sequence>MFTKINSGGIRAVDGFLVSVEADVSGGLPAFSISGHLASEVRESQERVRTALRNSGFRLPARKITVNLSPAGIRKGGTAYDLAIAVAVLGAFEQVDLCALQDCFVIGELGLDGRVKPVNGVLSMVDAAREHGLRRCFLPVENAREGLVIRNIDIVGVESLEQMVRMLRTPGSIEVLKPGSLKENAGGETGKEYDVDFRDVNGQLVLRRAAEIAASGMHGLLMSGSAGTGKTMVAKRIPTIMPALSREEDIEISKIYSICGMLPQGQPLLSHRPFRNPHHTVTPLALTGGGGMAKPGELSLASGGILFLDELPHFGRKAIDILRQPLEERRVTVTRVHGNYEFPADFLIVAAINPCPCGFYPDRTRCNCSETQIQRYLEHISRPVLNRFDLCAEASMISFEELSGKNQDNEDSASIRERVEAAVQIQRNRYEGTGIRFNSHMGPREVAQYCVLGQKEKRLIKSAYETRGLSARRYHKALKVARTIADLAGCGSIRREHLAEALGYGMLEDKLWG</sequence>
<dbReference type="InterPro" id="IPR025943">
    <property type="entry name" value="Sigma_54_int_dom_ATP-bd_2"/>
</dbReference>
<gene>
    <name evidence="3" type="ORF">HMPREF9470_05410</name>
</gene>
<dbReference type="Proteomes" id="UP000037392">
    <property type="component" value="Unassembled WGS sequence"/>
</dbReference>
<dbReference type="SUPFAM" id="SSF54211">
    <property type="entry name" value="Ribosomal protein S5 domain 2-like"/>
    <property type="match status" value="1"/>
</dbReference>
<reference evidence="3 4" key="1">
    <citation type="submission" date="2011-04" db="EMBL/GenBank/DDBJ databases">
        <title>The Genome Sequence of Clostridium citroniae WAL-19142.</title>
        <authorList>
            <consortium name="The Broad Institute Genome Sequencing Platform"/>
            <person name="Earl A."/>
            <person name="Ward D."/>
            <person name="Feldgarden M."/>
            <person name="Gevers D."/>
            <person name="Warren Y.A."/>
            <person name="Tyrrell K.L."/>
            <person name="Citron D.M."/>
            <person name="Goldstein E.J."/>
            <person name="Daigneault M."/>
            <person name="Allen-Vercoe E."/>
            <person name="Young S.K."/>
            <person name="Zeng Q."/>
            <person name="Gargeya S."/>
            <person name="Fitzgerald M."/>
            <person name="Haas B."/>
            <person name="Abouelleil A."/>
            <person name="Alvarado L."/>
            <person name="Arachchi H.M."/>
            <person name="Berlin A."/>
            <person name="Brown A."/>
            <person name="Chapman S.B."/>
            <person name="Chen Z."/>
            <person name="Dunbar C."/>
            <person name="Freedman E."/>
            <person name="Gearin G."/>
            <person name="Gellesch M."/>
            <person name="Goldberg J."/>
            <person name="Griggs A."/>
            <person name="Gujja S."/>
            <person name="Heilman E.R."/>
            <person name="Heiman D."/>
            <person name="Howarth C."/>
            <person name="Larson L."/>
            <person name="Lui A."/>
            <person name="MacDonald P.J."/>
            <person name="Mehta T."/>
            <person name="Montmayeur A."/>
            <person name="Murphy C."/>
            <person name="Neiman D."/>
            <person name="Pearson M."/>
            <person name="Priest M."/>
            <person name="Roberts A."/>
            <person name="Saif S."/>
            <person name="Shea T."/>
            <person name="Shenoy N."/>
            <person name="Sisk P."/>
            <person name="Stolte C."/>
            <person name="Sykes S."/>
            <person name="White J."/>
            <person name="Yandava C."/>
            <person name="Wortman J."/>
            <person name="Nusbaum C."/>
            <person name="Birren B."/>
        </authorList>
    </citation>
    <scope>NUCLEOTIDE SEQUENCE [LARGE SCALE GENOMIC DNA]</scope>
    <source>
        <strain evidence="3 4">WAL-19142</strain>
    </source>
</reference>
<dbReference type="Pfam" id="PF13541">
    <property type="entry name" value="ChlI"/>
    <property type="match status" value="1"/>
</dbReference>
<dbReference type="Pfam" id="PF13335">
    <property type="entry name" value="Mg_chelatase_C"/>
    <property type="match status" value="1"/>
</dbReference>
<dbReference type="InterPro" id="IPR020568">
    <property type="entry name" value="Ribosomal_Su5_D2-typ_SF"/>
</dbReference>
<dbReference type="Pfam" id="PF01078">
    <property type="entry name" value="Mg_chelatase"/>
    <property type="match status" value="1"/>
</dbReference>
<feature type="domain" description="Mg chelatase-related protein C-terminal" evidence="2">
    <location>
        <begin position="410"/>
        <end position="504"/>
    </location>
</feature>
<dbReference type="Gene3D" id="3.30.230.10">
    <property type="match status" value="1"/>
</dbReference>
<feature type="domain" description="Magnesium chelatase ChlI-like catalytic" evidence="1">
    <location>
        <begin position="196"/>
        <end position="399"/>
    </location>
</feature>
<dbReference type="InterPro" id="IPR027417">
    <property type="entry name" value="P-loop_NTPase"/>
</dbReference>
<dbReference type="InterPro" id="IPR014721">
    <property type="entry name" value="Ribsml_uS5_D2-typ_fold_subgr"/>
</dbReference>
<dbReference type="EMBL" id="ADLK01000054">
    <property type="protein sequence ID" value="KMW11722.1"/>
    <property type="molecule type" value="Genomic_DNA"/>
</dbReference>
<dbReference type="RefSeq" id="WP_048931214.1">
    <property type="nucleotide sequence ID" value="NZ_KQ235887.1"/>
</dbReference>
<dbReference type="PROSITE" id="PS00676">
    <property type="entry name" value="SIGMA54_INTERACT_2"/>
    <property type="match status" value="1"/>
</dbReference>
<comment type="caution">
    <text evidence="3">The sequence shown here is derived from an EMBL/GenBank/DDBJ whole genome shotgun (WGS) entry which is preliminary data.</text>
</comment>
<dbReference type="InterPro" id="IPR045006">
    <property type="entry name" value="CHLI-like"/>
</dbReference>
<dbReference type="GO" id="GO:0005524">
    <property type="term" value="F:ATP binding"/>
    <property type="evidence" value="ECO:0007669"/>
    <property type="project" value="InterPro"/>
</dbReference>
<dbReference type="OrthoDB" id="9813147at2"/>
<evidence type="ECO:0000259" key="2">
    <source>
        <dbReference type="Pfam" id="PF13335"/>
    </source>
</evidence>
<dbReference type="InterPro" id="IPR000523">
    <property type="entry name" value="Mg_chelatse_chII-like_cat_dom"/>
</dbReference>
<organism evidence="3 4">
    <name type="scientific">[Clostridium] citroniae WAL-19142</name>
    <dbReference type="NCBI Taxonomy" id="742734"/>
    <lineage>
        <taxon>Bacteria</taxon>
        <taxon>Bacillati</taxon>
        <taxon>Bacillota</taxon>
        <taxon>Clostridia</taxon>
        <taxon>Lachnospirales</taxon>
        <taxon>Lachnospiraceae</taxon>
        <taxon>Enterocloster</taxon>
    </lineage>
</organism>
<proteinExistence type="predicted"/>
<evidence type="ECO:0000313" key="4">
    <source>
        <dbReference type="Proteomes" id="UP000037392"/>
    </source>
</evidence>
<dbReference type="PATRIC" id="fig|742734.4.peg.5786"/>
<dbReference type="PANTHER" id="PTHR32039">
    <property type="entry name" value="MAGNESIUM-CHELATASE SUBUNIT CHLI"/>
    <property type="match status" value="1"/>
</dbReference>
<dbReference type="InterPro" id="IPR025158">
    <property type="entry name" value="Mg_chelat-rel_C"/>
</dbReference>
<dbReference type="GeneID" id="93166604"/>
<evidence type="ECO:0000313" key="3">
    <source>
        <dbReference type="EMBL" id="KMW11722.1"/>
    </source>
</evidence>
<name>A0A0J9BG72_9FIRM</name>
<dbReference type="NCBIfam" id="TIGR00368">
    <property type="entry name" value="YifB family Mg chelatase-like AAA ATPase"/>
    <property type="match status" value="1"/>
</dbReference>
<accession>A0A0J9BG72</accession>
<protein>
    <submittedName>
        <fullName evidence="3">Mg chelatase</fullName>
    </submittedName>
</protein>
<dbReference type="InterPro" id="IPR004482">
    <property type="entry name" value="Mg_chelat-rel"/>
</dbReference>
<evidence type="ECO:0000259" key="1">
    <source>
        <dbReference type="Pfam" id="PF01078"/>
    </source>
</evidence>
<dbReference type="PANTHER" id="PTHR32039:SF7">
    <property type="entry name" value="COMPETENCE PROTEIN COMM"/>
    <property type="match status" value="1"/>
</dbReference>
<dbReference type="SUPFAM" id="SSF52540">
    <property type="entry name" value="P-loop containing nucleoside triphosphate hydrolases"/>
    <property type="match status" value="1"/>
</dbReference>